<dbReference type="PANTHER" id="PTHR43330">
    <property type="entry name" value="METHIONINE AMINOPEPTIDASE"/>
    <property type="match status" value="1"/>
</dbReference>
<dbReference type="InterPro" id="IPR036005">
    <property type="entry name" value="Creatinase/aminopeptidase-like"/>
</dbReference>
<feature type="binding site" evidence="5">
    <location>
        <position position="293"/>
    </location>
    <ligand>
        <name>a divalent metal cation</name>
        <dbReference type="ChEBI" id="CHEBI:60240"/>
        <label>2</label>
        <note>catalytic</note>
    </ligand>
</feature>
<keyword evidence="9" id="KW-1185">Reference proteome</keyword>
<evidence type="ECO:0000256" key="5">
    <source>
        <dbReference type="HAMAP-Rule" id="MF_03174"/>
    </source>
</evidence>
<dbReference type="SUPFAM" id="SSF55920">
    <property type="entry name" value="Creatinase/aminopeptidase"/>
    <property type="match status" value="1"/>
</dbReference>
<dbReference type="Gene3D" id="3.90.230.10">
    <property type="entry name" value="Creatinase/methionine aminopeptidase superfamily"/>
    <property type="match status" value="1"/>
</dbReference>
<comment type="catalytic activity">
    <reaction evidence="5 6">
        <text>Release of N-terminal amino acids, preferentially methionine, from peptides and arylamides.</text>
        <dbReference type="EC" id="3.4.11.18"/>
    </reaction>
</comment>
<evidence type="ECO:0000259" key="7">
    <source>
        <dbReference type="Pfam" id="PF00557"/>
    </source>
</evidence>
<feature type="binding site" evidence="5">
    <location>
        <position position="167"/>
    </location>
    <ligand>
        <name>a divalent metal cation</name>
        <dbReference type="ChEBI" id="CHEBI:60240"/>
        <label>2</label>
        <note>catalytic</note>
    </ligand>
</feature>
<dbReference type="OrthoDB" id="3209743at2759"/>
<dbReference type="InterPro" id="IPR002467">
    <property type="entry name" value="Pept_M24A_MAP1"/>
</dbReference>
<feature type="binding site" evidence="5">
    <location>
        <position position="237"/>
    </location>
    <ligand>
        <name>substrate</name>
    </ligand>
</feature>
<dbReference type="PANTHER" id="PTHR43330:SF8">
    <property type="entry name" value="METHIONINE AMINOPEPTIDASE 1D, MITOCHONDRIAL"/>
    <property type="match status" value="1"/>
</dbReference>
<dbReference type="EC" id="3.4.11.18" evidence="6"/>
<dbReference type="HAMAP" id="MF_01974">
    <property type="entry name" value="MetAP_1"/>
    <property type="match status" value="1"/>
</dbReference>
<feature type="domain" description="Peptidase M24" evidence="7">
    <location>
        <begin position="73"/>
        <end position="300"/>
    </location>
</feature>
<dbReference type="Proteomes" id="UP000095300">
    <property type="component" value="Unassembled WGS sequence"/>
</dbReference>
<keyword evidence="2 5" id="KW-0645">Protease</keyword>
<dbReference type="GO" id="GO:0046872">
    <property type="term" value="F:metal ion binding"/>
    <property type="evidence" value="ECO:0007669"/>
    <property type="project" value="UniProtKB-UniRule"/>
</dbReference>
<reference evidence="8" key="1">
    <citation type="submission" date="2020-05" db="UniProtKB">
        <authorList>
            <consortium name="EnsemblMetazoa"/>
        </authorList>
    </citation>
    <scope>IDENTIFICATION</scope>
    <source>
        <strain evidence="8">USDA</strain>
    </source>
</reference>
<dbReference type="CDD" id="cd01086">
    <property type="entry name" value="MetAP1"/>
    <property type="match status" value="1"/>
</dbReference>
<dbReference type="GO" id="GO:0006508">
    <property type="term" value="P:proteolysis"/>
    <property type="evidence" value="ECO:0007669"/>
    <property type="project" value="UniProtKB-KW"/>
</dbReference>
<feature type="binding site" evidence="5">
    <location>
        <position position="293"/>
    </location>
    <ligand>
        <name>a divalent metal cation</name>
        <dbReference type="ChEBI" id="CHEBI:60240"/>
        <label>1</label>
    </ligand>
</feature>
<proteinExistence type="inferred from homology"/>
<evidence type="ECO:0000256" key="6">
    <source>
        <dbReference type="RuleBase" id="RU003653"/>
    </source>
</evidence>
<organism evidence="8 9">
    <name type="scientific">Stomoxys calcitrans</name>
    <name type="common">Stable fly</name>
    <name type="synonym">Conops calcitrans</name>
    <dbReference type="NCBI Taxonomy" id="35570"/>
    <lineage>
        <taxon>Eukaryota</taxon>
        <taxon>Metazoa</taxon>
        <taxon>Ecdysozoa</taxon>
        <taxon>Arthropoda</taxon>
        <taxon>Hexapoda</taxon>
        <taxon>Insecta</taxon>
        <taxon>Pterygota</taxon>
        <taxon>Neoptera</taxon>
        <taxon>Endopterygota</taxon>
        <taxon>Diptera</taxon>
        <taxon>Brachycera</taxon>
        <taxon>Muscomorpha</taxon>
        <taxon>Muscoidea</taxon>
        <taxon>Muscidae</taxon>
        <taxon>Stomoxys</taxon>
    </lineage>
</organism>
<keyword evidence="3 5" id="KW-0479">Metal-binding</keyword>
<evidence type="ECO:0000256" key="1">
    <source>
        <dbReference type="ARBA" id="ARBA00022438"/>
    </source>
</evidence>
<keyword evidence="1 5" id="KW-0031">Aminopeptidase</keyword>
<dbReference type="VEuPathDB" id="VectorBase:SCAU008095"/>
<dbReference type="EnsemblMetazoa" id="SCAU008095-RA">
    <property type="protein sequence ID" value="SCAU008095-PA"/>
    <property type="gene ID" value="SCAU008095"/>
</dbReference>
<feature type="binding site" evidence="5">
    <location>
        <position position="139"/>
    </location>
    <ligand>
        <name>substrate</name>
    </ligand>
</feature>
<keyword evidence="4 5" id="KW-0378">Hydrolase</keyword>
<dbReference type="PROSITE" id="PS00680">
    <property type="entry name" value="MAP_1"/>
    <property type="match status" value="1"/>
</dbReference>
<feature type="binding site" evidence="5">
    <location>
        <position position="262"/>
    </location>
    <ligand>
        <name>a divalent metal cation</name>
        <dbReference type="ChEBI" id="CHEBI:60240"/>
        <label>2</label>
        <note>catalytic</note>
    </ligand>
</feature>
<dbReference type="Pfam" id="PF00557">
    <property type="entry name" value="Peptidase_M24"/>
    <property type="match status" value="1"/>
</dbReference>
<feature type="binding site" evidence="5">
    <location>
        <position position="167"/>
    </location>
    <ligand>
        <name>a divalent metal cation</name>
        <dbReference type="ChEBI" id="CHEBI:60240"/>
        <label>1</label>
    </ligand>
</feature>
<comment type="function">
    <text evidence="6">Cotranslationally removes the N-terminal methionine from nascent proteins. The N-terminal methionine is often cleaved when the second residue in the primary sequence is small and uncharged (Met-Ala-, Cys, Gly, Pro, Ser, Thr, or Val).</text>
</comment>
<protein>
    <recommendedName>
        <fullName evidence="6">Methionine aminopeptidase</fullName>
        <ecNumber evidence="6">3.4.11.18</ecNumber>
    </recommendedName>
</protein>
<dbReference type="InterPro" id="IPR001714">
    <property type="entry name" value="Pept_M24_MAP"/>
</dbReference>
<comment type="cofactor">
    <cofactor evidence="5">
        <name>Co(2+)</name>
        <dbReference type="ChEBI" id="CHEBI:48828"/>
    </cofactor>
    <cofactor evidence="5">
        <name>Zn(2+)</name>
        <dbReference type="ChEBI" id="CHEBI:29105"/>
    </cofactor>
    <cofactor evidence="5">
        <name>Mn(2+)</name>
        <dbReference type="ChEBI" id="CHEBI:29035"/>
    </cofactor>
    <cofactor evidence="5">
        <name>Fe(2+)</name>
        <dbReference type="ChEBI" id="CHEBI:29033"/>
    </cofactor>
    <text evidence="5">Binds 2 divalent metal cations per subunit. Has a high-affinity and a low affinity metal-binding site. The true nature of the physiological cofactor is under debate. The enzyme is active with cobalt, zinc, manganese or divalent iron ions. Most likely, methionine aminopeptidases function as mononuclear Fe(2+)-metalloproteases under physiological conditions, and the catalytically relevant metal-binding site has been assigned to the histidine-containing high-affinity site.</text>
</comment>
<name>A0A1I8PHN9_STOCA</name>
<dbReference type="AlphaFoldDB" id="A0A1I8PHN9"/>
<sequence>MRTKLLQYPIRKFMSRFTKQKPNFGNCNTVEMGNVSAEREVPEHILKPEYYYKPMPPGFTLGEPEIKTCEQIEHMRNSCKLAASILKSCSDVIKVGVTTDKIDEFVHNSIISANAYPSPLRYAGFPKSICTSVNNVACHGIPDDRPLQDGDIINVDITVYLNGYHGDCSKTFMVGEVDERGRYLVQKTEECLHECVALCRPDKEFKIIGNFIAKFCQQNGLNTIPAFIGHGIGSYFHGPPEILHFKNNVPGAMKAGMTFTIEPILTLGGPDIEIQDDGWTAISVDGARSAQFEHTILITDAGSDILTTD</sequence>
<evidence type="ECO:0000313" key="8">
    <source>
        <dbReference type="EnsemblMetazoa" id="SCAU008095-PA"/>
    </source>
</evidence>
<dbReference type="STRING" id="35570.A0A1I8PHN9"/>
<dbReference type="NCBIfam" id="TIGR00500">
    <property type="entry name" value="met_pdase_I"/>
    <property type="match status" value="1"/>
</dbReference>
<dbReference type="KEGG" id="scac:106088914"/>
<dbReference type="GO" id="GO:0070006">
    <property type="term" value="F:metalloaminopeptidase activity"/>
    <property type="evidence" value="ECO:0007669"/>
    <property type="project" value="UniProtKB-UniRule"/>
</dbReference>
<feature type="binding site" evidence="5">
    <location>
        <position position="230"/>
    </location>
    <ligand>
        <name>a divalent metal cation</name>
        <dbReference type="ChEBI" id="CHEBI:60240"/>
        <label>2</label>
        <note>catalytic</note>
    </ligand>
</feature>
<dbReference type="PRINTS" id="PR00599">
    <property type="entry name" value="MAPEPTIDASE"/>
</dbReference>
<dbReference type="GO" id="GO:0004239">
    <property type="term" value="F:initiator methionyl aminopeptidase activity"/>
    <property type="evidence" value="ECO:0007669"/>
    <property type="project" value="UniProtKB-UniRule"/>
</dbReference>
<accession>A0A1I8PHN9</accession>
<comment type="similarity">
    <text evidence="5">Belongs to the peptidase M24A family. Methionine aminopeptidase type 1 subfamily.</text>
</comment>
<evidence type="ECO:0000256" key="2">
    <source>
        <dbReference type="ARBA" id="ARBA00022670"/>
    </source>
</evidence>
<feature type="binding site" evidence="5">
    <location>
        <position position="156"/>
    </location>
    <ligand>
        <name>a divalent metal cation</name>
        <dbReference type="ChEBI" id="CHEBI:60240"/>
        <label>1</label>
    </ligand>
</feature>
<evidence type="ECO:0000313" key="9">
    <source>
        <dbReference type="Proteomes" id="UP000095300"/>
    </source>
</evidence>
<evidence type="ECO:0000256" key="3">
    <source>
        <dbReference type="ARBA" id="ARBA00022723"/>
    </source>
</evidence>
<evidence type="ECO:0000256" key="4">
    <source>
        <dbReference type="ARBA" id="ARBA00022801"/>
    </source>
</evidence>
<dbReference type="InterPro" id="IPR000994">
    <property type="entry name" value="Pept_M24"/>
</dbReference>
<gene>
    <name evidence="8" type="primary">106088914</name>
</gene>